<evidence type="ECO:0000313" key="1">
    <source>
        <dbReference type="EMBL" id="SJM89161.1"/>
    </source>
</evidence>
<evidence type="ECO:0000313" key="2">
    <source>
        <dbReference type="Proteomes" id="UP000195667"/>
    </source>
</evidence>
<name>A0A1R4GYX4_9GAMM</name>
<sequence length="65" mass="7542">MPTAIAKVKTLLDRLPENSHLEDIQYHLYVMEKIQRGLQRAKEEGTVSQPDVEQKFGNFLIKVFV</sequence>
<keyword evidence="2" id="KW-1185">Reference proteome</keyword>
<dbReference type="EMBL" id="FUKI01000002">
    <property type="protein sequence ID" value="SJM89161.1"/>
    <property type="molecule type" value="Genomic_DNA"/>
</dbReference>
<dbReference type="RefSeq" id="WP_087142009.1">
    <property type="nucleotide sequence ID" value="NZ_FUKI01000002.1"/>
</dbReference>
<dbReference type="AlphaFoldDB" id="A0A1R4GYX4"/>
<accession>A0A1R4GYX4</accession>
<dbReference type="OrthoDB" id="5572369at2"/>
<gene>
    <name evidence="1" type="ORF">CRENPOLYSF1_100045</name>
</gene>
<protein>
    <submittedName>
        <fullName evidence="1">Uncharacterized protein</fullName>
    </submittedName>
</protein>
<dbReference type="Proteomes" id="UP000195667">
    <property type="component" value="Unassembled WGS sequence"/>
</dbReference>
<organism evidence="1 2">
    <name type="scientific">Crenothrix polyspora</name>
    <dbReference type="NCBI Taxonomy" id="360316"/>
    <lineage>
        <taxon>Bacteria</taxon>
        <taxon>Pseudomonadati</taxon>
        <taxon>Pseudomonadota</taxon>
        <taxon>Gammaproteobacteria</taxon>
        <taxon>Methylococcales</taxon>
        <taxon>Crenotrichaceae</taxon>
        <taxon>Crenothrix</taxon>
    </lineage>
</organism>
<proteinExistence type="predicted"/>
<reference evidence="2" key="1">
    <citation type="submission" date="2017-02" db="EMBL/GenBank/DDBJ databases">
        <authorList>
            <person name="Daims H."/>
        </authorList>
    </citation>
    <scope>NUCLEOTIDE SEQUENCE [LARGE SCALE GENOMIC DNA]</scope>
</reference>